<dbReference type="Pfam" id="PF05719">
    <property type="entry name" value="GPP34"/>
    <property type="match status" value="1"/>
</dbReference>
<keyword evidence="2" id="KW-0333">Golgi apparatus</keyword>
<dbReference type="InterPro" id="IPR038261">
    <property type="entry name" value="GPP34-like_sf"/>
</dbReference>
<evidence type="ECO:0000256" key="2">
    <source>
        <dbReference type="ARBA" id="ARBA00023034"/>
    </source>
</evidence>
<dbReference type="Gene3D" id="1.10.3630.10">
    <property type="entry name" value="yeast vps74-n-term truncation variant domain like"/>
    <property type="match status" value="1"/>
</dbReference>
<dbReference type="InterPro" id="IPR008628">
    <property type="entry name" value="GPP34-like"/>
</dbReference>
<dbReference type="Proteomes" id="UP001610818">
    <property type="component" value="Unassembled WGS sequence"/>
</dbReference>
<dbReference type="RefSeq" id="WP_397715115.1">
    <property type="nucleotide sequence ID" value="NZ_JBIRGN010000005.1"/>
</dbReference>
<sequence length="227" mass="24542">MPYGSLSLPTRIYLLAWDTGRSRITGAPDLHYAVRACALAELAQRGLVSDAGGIVTPVFGARTGDATLDSVLELIEESRPRRWRGWITHKARHTQDQARDQLVAEGYLRTERTRVFRIFPSRRYELERTGYVEVLHAEALAVLRGPVPVSEVPPGDAALVVCAAAGKLRGIISGKDRRQHKDRLDELTERSGAPADGLPELMRGLRKALAAAVTAAEAARSGGSGGG</sequence>
<evidence type="ECO:0000256" key="4">
    <source>
        <dbReference type="ARBA" id="ARBA00023136"/>
    </source>
</evidence>
<protein>
    <submittedName>
        <fullName evidence="5">GPP34 family phosphoprotein</fullName>
    </submittedName>
</protein>
<gene>
    <name evidence="5" type="ORF">ACH4F9_26725</name>
</gene>
<evidence type="ECO:0000256" key="1">
    <source>
        <dbReference type="ARBA" id="ARBA00004255"/>
    </source>
</evidence>
<proteinExistence type="predicted"/>
<evidence type="ECO:0000313" key="5">
    <source>
        <dbReference type="EMBL" id="MFH8548615.1"/>
    </source>
</evidence>
<organism evidence="5 6">
    <name type="scientific">Streptomyces longisporoflavus</name>
    <dbReference type="NCBI Taxonomy" id="28044"/>
    <lineage>
        <taxon>Bacteria</taxon>
        <taxon>Bacillati</taxon>
        <taxon>Actinomycetota</taxon>
        <taxon>Actinomycetes</taxon>
        <taxon>Kitasatosporales</taxon>
        <taxon>Streptomycetaceae</taxon>
        <taxon>Streptomyces</taxon>
    </lineage>
</organism>
<keyword evidence="4" id="KW-0472">Membrane</keyword>
<comment type="caution">
    <text evidence="5">The sequence shown here is derived from an EMBL/GenBank/DDBJ whole genome shotgun (WGS) entry which is preliminary data.</text>
</comment>
<evidence type="ECO:0000313" key="6">
    <source>
        <dbReference type="Proteomes" id="UP001610818"/>
    </source>
</evidence>
<keyword evidence="3" id="KW-0446">Lipid-binding</keyword>
<accession>A0ABW7QWC6</accession>
<comment type="subcellular location">
    <subcellularLocation>
        <location evidence="1">Golgi apparatus membrane</location>
        <topology evidence="1">Peripheral membrane protein</topology>
        <orientation evidence="1">Cytoplasmic side</orientation>
    </subcellularLocation>
</comment>
<dbReference type="EMBL" id="JBIRGQ010000005">
    <property type="protein sequence ID" value="MFH8548615.1"/>
    <property type="molecule type" value="Genomic_DNA"/>
</dbReference>
<keyword evidence="6" id="KW-1185">Reference proteome</keyword>
<name>A0ABW7QWC6_9ACTN</name>
<reference evidence="5 6" key="1">
    <citation type="submission" date="2024-10" db="EMBL/GenBank/DDBJ databases">
        <title>The Natural Products Discovery Center: Release of the First 8490 Sequenced Strains for Exploring Actinobacteria Biosynthetic Diversity.</title>
        <authorList>
            <person name="Kalkreuter E."/>
            <person name="Kautsar S.A."/>
            <person name="Yang D."/>
            <person name="Bader C.D."/>
            <person name="Teijaro C.N."/>
            <person name="Fluegel L."/>
            <person name="Davis C.M."/>
            <person name="Simpson J.R."/>
            <person name="Lauterbach L."/>
            <person name="Steele A.D."/>
            <person name="Gui C."/>
            <person name="Meng S."/>
            <person name="Li G."/>
            <person name="Viehrig K."/>
            <person name="Ye F."/>
            <person name="Su P."/>
            <person name="Kiefer A.F."/>
            <person name="Nichols A."/>
            <person name="Cepeda A.J."/>
            <person name="Yan W."/>
            <person name="Fan B."/>
            <person name="Jiang Y."/>
            <person name="Adhikari A."/>
            <person name="Zheng C.-J."/>
            <person name="Schuster L."/>
            <person name="Cowan T.M."/>
            <person name="Smanski M.J."/>
            <person name="Chevrette M.G."/>
            <person name="De Carvalho L.P.S."/>
            <person name="Shen B."/>
        </authorList>
    </citation>
    <scope>NUCLEOTIDE SEQUENCE [LARGE SCALE GENOMIC DNA]</scope>
    <source>
        <strain evidence="5 6">NPDC017990</strain>
    </source>
</reference>
<evidence type="ECO:0000256" key="3">
    <source>
        <dbReference type="ARBA" id="ARBA00023121"/>
    </source>
</evidence>